<keyword evidence="3 5" id="KW-0520">NAD</keyword>
<dbReference type="InterPro" id="IPR011128">
    <property type="entry name" value="G3P_DH_NAD-dep_N"/>
</dbReference>
<evidence type="ECO:0000259" key="7">
    <source>
        <dbReference type="Pfam" id="PF01210"/>
    </source>
</evidence>
<sequence>MSGFSQSIDSIEYLTDFSIGLYINHYAPQFYLLSMPLFSPSTSSSQIIKLTFKLNTNSFLPLRKVPIQNFLQNKFYPTISKRSFSFTTYIMTAQDRLNNVNSMLSTPSSISIVAPEDIPERPYRTTVIGSGNWGSTIAKVVAENAIERPQEFNKTVKMWVYEELVDGQKLTEIINTKHENVKYLTGITLPSNIVAVPDIVEACSDADILIFNIPHQFLPRILGQLKGKINPNARAISCLKGLEVNPTGCKLLSTYITEELGIYCGALSGANLAPEVARCKWSETTVAYKIPADFRGKGRDIDQSVLKHMFHRPYFHVRVIEDVAGISIAGALKNVVAMAAGFVEGLGWGDNAKAAVMRIGLVELVKFAHLFFDGCEADTFTKESAGVADLITTCAGGRNVRVGKYMAQYSVPAQEAEKKILNGQSCQGMYTTKEVYDFLSYQNKTDEFPLFTATYRIIYEGMPMEKLPEVLESSED</sequence>
<proteinExistence type="inferred from homology"/>
<dbReference type="InterPro" id="IPR013328">
    <property type="entry name" value="6PGD_dom2"/>
</dbReference>
<dbReference type="OrthoDB" id="10263760at2759"/>
<feature type="domain" description="Glycerol-3-phosphate dehydrogenase NAD-dependent C-terminal" evidence="8">
    <location>
        <begin position="322"/>
        <end position="467"/>
    </location>
</feature>
<dbReference type="InterPro" id="IPR006109">
    <property type="entry name" value="G3P_DH_NAD-dep_C"/>
</dbReference>
<evidence type="ECO:0000313" key="10">
    <source>
        <dbReference type="Proteomes" id="UP001165063"/>
    </source>
</evidence>
<evidence type="ECO:0000256" key="2">
    <source>
        <dbReference type="ARBA" id="ARBA00023002"/>
    </source>
</evidence>
<keyword evidence="2 5" id="KW-0560">Oxidoreductase</keyword>
<dbReference type="GO" id="GO:0141152">
    <property type="term" value="F:glycerol-3-phosphate dehydrogenase (NAD+) activity"/>
    <property type="evidence" value="ECO:0007669"/>
    <property type="project" value="UniProtKB-UniRule"/>
</dbReference>
<accession>A0A9W6YXC7</accession>
<comment type="similarity">
    <text evidence="1 5">Belongs to the NAD-dependent glycerol-3-phosphate dehydrogenase family.</text>
</comment>
<dbReference type="PROSITE" id="PS00957">
    <property type="entry name" value="NAD_G3PDH"/>
    <property type="match status" value="1"/>
</dbReference>
<dbReference type="FunFam" id="1.10.1040.10:FF:000004">
    <property type="entry name" value="Glycerol-3-phosphate dehydrogenase [NAD(+)]"/>
    <property type="match status" value="1"/>
</dbReference>
<dbReference type="GO" id="GO:0046168">
    <property type="term" value="P:glycerol-3-phosphate catabolic process"/>
    <property type="evidence" value="ECO:0007669"/>
    <property type="project" value="UniProtKB-UniRule"/>
</dbReference>
<keyword evidence="10" id="KW-1185">Reference proteome</keyword>
<evidence type="ECO:0000313" key="9">
    <source>
        <dbReference type="EMBL" id="GMG28552.1"/>
    </source>
</evidence>
<dbReference type="PANTHER" id="PTHR11728">
    <property type="entry name" value="GLYCEROL-3-PHOSPHATE DEHYDROGENASE"/>
    <property type="match status" value="1"/>
</dbReference>
<evidence type="ECO:0000256" key="3">
    <source>
        <dbReference type="ARBA" id="ARBA00023027"/>
    </source>
</evidence>
<dbReference type="PRINTS" id="PR00077">
    <property type="entry name" value="GPDHDRGNASE"/>
</dbReference>
<comment type="catalytic activity">
    <reaction evidence="4 6">
        <text>sn-glycerol 3-phosphate + NAD(+) = dihydroxyacetone phosphate + NADH + H(+)</text>
        <dbReference type="Rhea" id="RHEA:11092"/>
        <dbReference type="ChEBI" id="CHEBI:15378"/>
        <dbReference type="ChEBI" id="CHEBI:57540"/>
        <dbReference type="ChEBI" id="CHEBI:57597"/>
        <dbReference type="ChEBI" id="CHEBI:57642"/>
        <dbReference type="ChEBI" id="CHEBI:57945"/>
        <dbReference type="EC" id="1.1.1.8"/>
    </reaction>
</comment>
<reference evidence="9" key="1">
    <citation type="submission" date="2023-04" db="EMBL/GenBank/DDBJ databases">
        <title>Ambrosiozyma monospora NBRC 1965.</title>
        <authorList>
            <person name="Ichikawa N."/>
            <person name="Sato H."/>
            <person name="Tonouchi N."/>
        </authorList>
    </citation>
    <scope>NUCLEOTIDE SEQUENCE</scope>
    <source>
        <strain evidence="9">NBRC 1965</strain>
    </source>
</reference>
<dbReference type="Pfam" id="PF07479">
    <property type="entry name" value="NAD_Gly3P_dh_C"/>
    <property type="match status" value="1"/>
</dbReference>
<gene>
    <name evidence="9" type="ORF">Amon01_000359600</name>
</gene>
<dbReference type="InterPro" id="IPR036291">
    <property type="entry name" value="NAD(P)-bd_dom_sf"/>
</dbReference>
<dbReference type="GO" id="GO:0005829">
    <property type="term" value="C:cytosol"/>
    <property type="evidence" value="ECO:0007669"/>
    <property type="project" value="TreeGrafter"/>
</dbReference>
<dbReference type="NCBIfam" id="TIGR03376">
    <property type="entry name" value="glycerol3P_DH"/>
    <property type="match status" value="1"/>
</dbReference>
<dbReference type="GO" id="GO:0005975">
    <property type="term" value="P:carbohydrate metabolic process"/>
    <property type="evidence" value="ECO:0007669"/>
    <property type="project" value="InterPro"/>
</dbReference>
<comment type="caution">
    <text evidence="9">The sequence shown here is derived from an EMBL/GenBank/DDBJ whole genome shotgun (WGS) entry which is preliminary data.</text>
</comment>
<dbReference type="GO" id="GO:0005634">
    <property type="term" value="C:nucleus"/>
    <property type="evidence" value="ECO:0007669"/>
    <property type="project" value="TreeGrafter"/>
</dbReference>
<dbReference type="Proteomes" id="UP001165063">
    <property type="component" value="Unassembled WGS sequence"/>
</dbReference>
<dbReference type="GO" id="GO:0042803">
    <property type="term" value="F:protein homodimerization activity"/>
    <property type="evidence" value="ECO:0007669"/>
    <property type="project" value="InterPro"/>
</dbReference>
<feature type="domain" description="Glycerol-3-phosphate dehydrogenase NAD-dependent N-terminal" evidence="7">
    <location>
        <begin position="126"/>
        <end position="289"/>
    </location>
</feature>
<evidence type="ECO:0000259" key="8">
    <source>
        <dbReference type="Pfam" id="PF07479"/>
    </source>
</evidence>
<evidence type="ECO:0000256" key="5">
    <source>
        <dbReference type="RuleBase" id="RU000437"/>
    </source>
</evidence>
<dbReference type="EC" id="1.1.1.8" evidence="6"/>
<dbReference type="InterPro" id="IPR006168">
    <property type="entry name" value="G3P_DH_NAD-dep"/>
</dbReference>
<dbReference type="PANTHER" id="PTHR11728:SF8">
    <property type="entry name" value="GLYCEROL-3-PHOSPHATE DEHYDROGENASE [NAD(+)]-RELATED"/>
    <property type="match status" value="1"/>
</dbReference>
<evidence type="ECO:0000256" key="6">
    <source>
        <dbReference type="RuleBase" id="RU361243"/>
    </source>
</evidence>
<evidence type="ECO:0000256" key="4">
    <source>
        <dbReference type="ARBA" id="ARBA00048683"/>
    </source>
</evidence>
<dbReference type="EMBL" id="BSXU01001536">
    <property type="protein sequence ID" value="GMG28552.1"/>
    <property type="molecule type" value="Genomic_DNA"/>
</dbReference>
<name>A0A9W6YXC7_AMBMO</name>
<dbReference type="Gene3D" id="3.40.50.720">
    <property type="entry name" value="NAD(P)-binding Rossmann-like Domain"/>
    <property type="match status" value="1"/>
</dbReference>
<dbReference type="GO" id="GO:0051287">
    <property type="term" value="F:NAD binding"/>
    <property type="evidence" value="ECO:0007669"/>
    <property type="project" value="UniProtKB-UniRule"/>
</dbReference>
<dbReference type="Gene3D" id="1.10.1040.10">
    <property type="entry name" value="N-(1-d-carboxylethyl)-l-norvaline Dehydrogenase, domain 2"/>
    <property type="match status" value="1"/>
</dbReference>
<dbReference type="Pfam" id="PF01210">
    <property type="entry name" value="NAD_Gly3P_dh_N"/>
    <property type="match status" value="1"/>
</dbReference>
<dbReference type="AlphaFoldDB" id="A0A9W6YXC7"/>
<organism evidence="9 10">
    <name type="scientific">Ambrosiozyma monospora</name>
    <name type="common">Yeast</name>
    <name type="synonym">Endomycopsis monosporus</name>
    <dbReference type="NCBI Taxonomy" id="43982"/>
    <lineage>
        <taxon>Eukaryota</taxon>
        <taxon>Fungi</taxon>
        <taxon>Dikarya</taxon>
        <taxon>Ascomycota</taxon>
        <taxon>Saccharomycotina</taxon>
        <taxon>Pichiomycetes</taxon>
        <taxon>Pichiales</taxon>
        <taxon>Pichiaceae</taxon>
        <taxon>Ambrosiozyma</taxon>
    </lineage>
</organism>
<evidence type="ECO:0000256" key="1">
    <source>
        <dbReference type="ARBA" id="ARBA00011009"/>
    </source>
</evidence>
<dbReference type="InterPro" id="IPR017751">
    <property type="entry name" value="G3P_DH_NAD-dep_euk"/>
</dbReference>
<dbReference type="SUPFAM" id="SSF48179">
    <property type="entry name" value="6-phosphogluconate dehydrogenase C-terminal domain-like"/>
    <property type="match status" value="1"/>
</dbReference>
<dbReference type="SUPFAM" id="SSF51735">
    <property type="entry name" value="NAD(P)-binding Rossmann-fold domains"/>
    <property type="match status" value="1"/>
</dbReference>
<dbReference type="InterPro" id="IPR008927">
    <property type="entry name" value="6-PGluconate_DH-like_C_sf"/>
</dbReference>
<protein>
    <recommendedName>
        <fullName evidence="6">Glycerol-3-phosphate dehydrogenase [NAD(+)]</fullName>
        <ecNumber evidence="6">1.1.1.8</ecNumber>
    </recommendedName>
</protein>